<evidence type="ECO:0000313" key="6">
    <source>
        <dbReference type="Proteomes" id="UP000196138"/>
    </source>
</evidence>
<dbReference type="SUPFAM" id="SSF52096">
    <property type="entry name" value="ClpP/crotonase"/>
    <property type="match status" value="1"/>
</dbReference>
<evidence type="ECO:0000256" key="1">
    <source>
        <dbReference type="ARBA" id="ARBA00004275"/>
    </source>
</evidence>
<gene>
    <name evidence="5" type="ORF">CCO03_03570</name>
</gene>
<dbReference type="InterPro" id="IPR051053">
    <property type="entry name" value="ECH/Chromodomain_protein"/>
</dbReference>
<keyword evidence="6" id="KW-1185">Reference proteome</keyword>
<dbReference type="KEGG" id="cser:CCO03_03570"/>
<keyword evidence="4" id="KW-0413">Isomerase</keyword>
<dbReference type="PANTHER" id="PTHR43684">
    <property type="match status" value="1"/>
</dbReference>
<dbReference type="Proteomes" id="UP000196138">
    <property type="component" value="Chromosome"/>
</dbReference>
<dbReference type="Gene3D" id="3.90.226.10">
    <property type="entry name" value="2-enoyl-CoA Hydratase, Chain A, domain 1"/>
    <property type="match status" value="1"/>
</dbReference>
<dbReference type="RefSeq" id="WP_087277355.1">
    <property type="nucleotide sequence ID" value="NZ_CP021455.1"/>
</dbReference>
<comment type="subcellular location">
    <subcellularLocation>
        <location evidence="1">Peroxisome</location>
    </subcellularLocation>
</comment>
<dbReference type="PANTHER" id="PTHR43684:SF1">
    <property type="entry name" value="ENOYL-COA DELTA ISOMERASE 2"/>
    <property type="match status" value="1"/>
</dbReference>
<dbReference type="GO" id="GO:0004165">
    <property type="term" value="F:delta(3)-delta(2)-enoyl-CoA isomerase activity"/>
    <property type="evidence" value="ECO:0007669"/>
    <property type="project" value="UniProtKB-ARBA"/>
</dbReference>
<comment type="similarity">
    <text evidence="2">Belongs to the enoyl-CoA hydratase/isomerase family.</text>
</comment>
<organism evidence="5 6">
    <name type="scientific">Comamonas serinivorans</name>
    <dbReference type="NCBI Taxonomy" id="1082851"/>
    <lineage>
        <taxon>Bacteria</taxon>
        <taxon>Pseudomonadati</taxon>
        <taxon>Pseudomonadota</taxon>
        <taxon>Betaproteobacteria</taxon>
        <taxon>Burkholderiales</taxon>
        <taxon>Comamonadaceae</taxon>
        <taxon>Comamonas</taxon>
    </lineage>
</organism>
<proteinExistence type="inferred from homology"/>
<accession>A0A1Y0EKR4</accession>
<keyword evidence="3" id="KW-0576">Peroxisome</keyword>
<sequence length="255" mass="27497">MTSDILTHTEAGVLTLTINRPAKKNSLINPMYEAMIEALTSAATDTQVRVVLIQGHETAFTAGNDLGEFLHTPPVTADAPAFRFLRCIAGFPKPLIAAVAGPAVGVGTTLLLHCDLVFAGDNAVFSVPFVNLGLCPEAAVSYLLPRLFGHQRASEALLTGEAFYAEAAQEAGLVCRIVPPTELNAYAQAQARKMAAKPLASLIETKRLLKLGVQPHINARIEEEREVFQRMLVEPAAKEAFSAFLDKRKPDFSQC</sequence>
<dbReference type="Gene3D" id="1.10.12.10">
    <property type="entry name" value="Lyase 2-enoyl-coa Hydratase, Chain A, domain 2"/>
    <property type="match status" value="1"/>
</dbReference>
<name>A0A1Y0EKR4_9BURK</name>
<evidence type="ECO:0000256" key="2">
    <source>
        <dbReference type="ARBA" id="ARBA00005254"/>
    </source>
</evidence>
<evidence type="ECO:0000313" key="5">
    <source>
        <dbReference type="EMBL" id="ARU03882.1"/>
    </source>
</evidence>
<dbReference type="EMBL" id="CP021455">
    <property type="protein sequence ID" value="ARU03882.1"/>
    <property type="molecule type" value="Genomic_DNA"/>
</dbReference>
<dbReference type="CDD" id="cd06558">
    <property type="entry name" value="crotonase-like"/>
    <property type="match status" value="1"/>
</dbReference>
<evidence type="ECO:0000256" key="3">
    <source>
        <dbReference type="ARBA" id="ARBA00023140"/>
    </source>
</evidence>
<dbReference type="Pfam" id="PF00378">
    <property type="entry name" value="ECH_1"/>
    <property type="match status" value="1"/>
</dbReference>
<dbReference type="InterPro" id="IPR001753">
    <property type="entry name" value="Enoyl-CoA_hydra/iso"/>
</dbReference>
<protein>
    <submittedName>
        <fullName evidence="5">Enoyl-CoA hydratase</fullName>
    </submittedName>
</protein>
<dbReference type="InterPro" id="IPR014748">
    <property type="entry name" value="Enoyl-CoA_hydra_C"/>
</dbReference>
<evidence type="ECO:0000256" key="4">
    <source>
        <dbReference type="ARBA" id="ARBA00023235"/>
    </source>
</evidence>
<dbReference type="OrthoDB" id="9797151at2"/>
<dbReference type="AlphaFoldDB" id="A0A1Y0EKR4"/>
<reference evidence="5 6" key="1">
    <citation type="submission" date="2017-05" db="EMBL/GenBank/DDBJ databases">
        <authorList>
            <person name="Song R."/>
            <person name="Chenine A.L."/>
            <person name="Ruprecht R.M."/>
        </authorList>
    </citation>
    <scope>NUCLEOTIDE SEQUENCE [LARGE SCALE GENOMIC DNA]</scope>
    <source>
        <strain evidence="5 6">DSM 26136</strain>
    </source>
</reference>
<dbReference type="InterPro" id="IPR029045">
    <property type="entry name" value="ClpP/crotonase-like_dom_sf"/>
</dbReference>